<gene>
    <name evidence="3" type="ORF">L21SP5_00743</name>
</gene>
<dbReference type="AlphaFoldDB" id="A0A0S2HWM5"/>
<reference evidence="3 4" key="1">
    <citation type="submission" date="2015-11" db="EMBL/GenBank/DDBJ databases">
        <title>Description and complete genome sequence of a novel strain predominating in hypersaline microbial mats and representing a new family of the Bacteriodetes phylum.</title>
        <authorList>
            <person name="Spring S."/>
            <person name="Bunk B."/>
            <person name="Sproer C."/>
            <person name="Klenk H.-P."/>
        </authorList>
    </citation>
    <scope>NUCLEOTIDE SEQUENCE [LARGE SCALE GENOMIC DNA]</scope>
    <source>
        <strain evidence="3 4">L21-Spi-D4</strain>
    </source>
</reference>
<dbReference type="KEGG" id="blq:L21SP5_00743"/>
<keyword evidence="2" id="KW-0472">Membrane</keyword>
<dbReference type="RefSeq" id="WP_057951963.1">
    <property type="nucleotide sequence ID" value="NZ_CP013118.1"/>
</dbReference>
<dbReference type="EMBL" id="CP013118">
    <property type="protein sequence ID" value="ALO14415.1"/>
    <property type="molecule type" value="Genomic_DNA"/>
</dbReference>
<keyword evidence="4" id="KW-1185">Reference proteome</keyword>
<evidence type="ECO:0000256" key="1">
    <source>
        <dbReference type="SAM" id="MobiDB-lite"/>
    </source>
</evidence>
<organism evidence="3 4">
    <name type="scientific">Salinivirga cyanobacteriivorans</name>
    <dbReference type="NCBI Taxonomy" id="1307839"/>
    <lineage>
        <taxon>Bacteria</taxon>
        <taxon>Pseudomonadati</taxon>
        <taxon>Bacteroidota</taxon>
        <taxon>Bacteroidia</taxon>
        <taxon>Bacteroidales</taxon>
        <taxon>Salinivirgaceae</taxon>
        <taxon>Salinivirga</taxon>
    </lineage>
</organism>
<sequence length="90" mass="9905">MRRLIYILLFFFILSFSGVYGQRDSQFKREKEKVFKKNNFGKNNTSGTRAGPPDPGGGSGGNPVPISGGAVLLAGGLFLYSIYRTRKKDV</sequence>
<dbReference type="STRING" id="1307839.L21SP5_00743"/>
<protein>
    <submittedName>
        <fullName evidence="3">Uncharacterized protein</fullName>
    </submittedName>
</protein>
<evidence type="ECO:0000256" key="2">
    <source>
        <dbReference type="SAM" id="Phobius"/>
    </source>
</evidence>
<feature type="transmembrane region" description="Helical" evidence="2">
    <location>
        <begin position="64"/>
        <end position="83"/>
    </location>
</feature>
<keyword evidence="2" id="KW-1133">Transmembrane helix</keyword>
<proteinExistence type="predicted"/>
<dbReference type="Proteomes" id="UP000064893">
    <property type="component" value="Chromosome"/>
</dbReference>
<keyword evidence="2" id="KW-0812">Transmembrane</keyword>
<name>A0A0S2HWM5_9BACT</name>
<evidence type="ECO:0000313" key="3">
    <source>
        <dbReference type="EMBL" id="ALO14415.1"/>
    </source>
</evidence>
<accession>A0A0S2HWM5</accession>
<feature type="region of interest" description="Disordered" evidence="1">
    <location>
        <begin position="38"/>
        <end position="63"/>
    </location>
</feature>
<evidence type="ECO:0000313" key="4">
    <source>
        <dbReference type="Proteomes" id="UP000064893"/>
    </source>
</evidence>